<dbReference type="RefSeq" id="WP_369895753.1">
    <property type="nucleotide sequence ID" value="NZ_JBGFFX010000007.1"/>
</dbReference>
<dbReference type="PROSITE" id="PS51257">
    <property type="entry name" value="PROKAR_LIPOPROTEIN"/>
    <property type="match status" value="1"/>
</dbReference>
<accession>A0ABV4E8L7</accession>
<protein>
    <submittedName>
        <fullName evidence="1">DUF333 domain-containing protein</fullName>
    </submittedName>
</protein>
<dbReference type="Pfam" id="PF03891">
    <property type="entry name" value="DUF333"/>
    <property type="match status" value="1"/>
</dbReference>
<dbReference type="PANTHER" id="PTHR38008">
    <property type="entry name" value="HEMOLYSIN-RELATED"/>
    <property type="match status" value="1"/>
</dbReference>
<dbReference type="InterPro" id="IPR005590">
    <property type="entry name" value="DUF333"/>
</dbReference>
<dbReference type="EMBL" id="JBGFFX010000007">
    <property type="protein sequence ID" value="MEY8771262.1"/>
    <property type="molecule type" value="Genomic_DNA"/>
</dbReference>
<evidence type="ECO:0000313" key="2">
    <source>
        <dbReference type="Proteomes" id="UP001565243"/>
    </source>
</evidence>
<reference evidence="1 2" key="1">
    <citation type="submission" date="2024-07" db="EMBL/GenBank/DDBJ databases">
        <authorList>
            <person name="Hebao G."/>
        </authorList>
    </citation>
    <scope>NUCLEOTIDE SEQUENCE [LARGE SCALE GENOMIC DNA]</scope>
    <source>
        <strain evidence="1 2">ACCC 02193</strain>
    </source>
</reference>
<gene>
    <name evidence="1" type="ORF">AB6T85_12675</name>
</gene>
<name>A0ABV4E8L7_9GAMM</name>
<comment type="caution">
    <text evidence="1">The sequence shown here is derived from an EMBL/GenBank/DDBJ whole genome shotgun (WGS) entry which is preliminary data.</text>
</comment>
<proteinExistence type="predicted"/>
<keyword evidence="2" id="KW-1185">Reference proteome</keyword>
<sequence>MRNNLLFICALLATGCAQNVSKPASLNMKNPAAAWCIEQGGTSEIVKTAQGQRGYCTLPGGERIDEWQLYRRDHK</sequence>
<evidence type="ECO:0000313" key="1">
    <source>
        <dbReference type="EMBL" id="MEY8771262.1"/>
    </source>
</evidence>
<dbReference type="PANTHER" id="PTHR38008:SF2">
    <property type="entry name" value="HEMOLYSIN"/>
    <property type="match status" value="1"/>
</dbReference>
<dbReference type="Proteomes" id="UP001565243">
    <property type="component" value="Unassembled WGS sequence"/>
</dbReference>
<organism evidence="1 2">
    <name type="scientific">Erwinia aeris</name>
    <dbReference type="NCBI Taxonomy" id="3239803"/>
    <lineage>
        <taxon>Bacteria</taxon>
        <taxon>Pseudomonadati</taxon>
        <taxon>Pseudomonadota</taxon>
        <taxon>Gammaproteobacteria</taxon>
        <taxon>Enterobacterales</taxon>
        <taxon>Erwiniaceae</taxon>
        <taxon>Erwinia</taxon>
    </lineage>
</organism>